<reference evidence="2 3" key="1">
    <citation type="submission" date="2016-10" db="EMBL/GenBank/DDBJ databases">
        <authorList>
            <person name="de Groot N.N."/>
        </authorList>
    </citation>
    <scope>NUCLEOTIDE SEQUENCE [LARGE SCALE GENOMIC DNA]</scope>
    <source>
        <strain evidence="2 3">DSM 27078</strain>
    </source>
</reference>
<dbReference type="AlphaFoldDB" id="A0A1H8ZA12"/>
<name>A0A1H8ZA12_9FLAO</name>
<evidence type="ECO:0000313" key="3">
    <source>
        <dbReference type="Proteomes" id="UP000198648"/>
    </source>
</evidence>
<proteinExistence type="predicted"/>
<keyword evidence="1" id="KW-1133">Transmembrane helix</keyword>
<dbReference type="STRING" id="1299341.SAMN05444005_101579"/>
<accession>A0A1H8ZA12</accession>
<protein>
    <submittedName>
        <fullName evidence="2">Uncharacterized protein</fullName>
    </submittedName>
</protein>
<dbReference type="EMBL" id="FOEI01000001">
    <property type="protein sequence ID" value="SEP61202.1"/>
    <property type="molecule type" value="Genomic_DNA"/>
</dbReference>
<keyword evidence="1" id="KW-0812">Transmembrane</keyword>
<keyword evidence="3" id="KW-1185">Reference proteome</keyword>
<evidence type="ECO:0000313" key="2">
    <source>
        <dbReference type="EMBL" id="SEP61202.1"/>
    </source>
</evidence>
<dbReference type="RefSeq" id="WP_143065582.1">
    <property type="nucleotide sequence ID" value="NZ_FOEI01000001.1"/>
</dbReference>
<dbReference type="OrthoDB" id="1524706at2"/>
<evidence type="ECO:0000256" key="1">
    <source>
        <dbReference type="SAM" id="Phobius"/>
    </source>
</evidence>
<feature type="transmembrane region" description="Helical" evidence="1">
    <location>
        <begin position="6"/>
        <end position="25"/>
    </location>
</feature>
<keyword evidence="1" id="KW-0472">Membrane</keyword>
<organism evidence="2 3">
    <name type="scientific">Flavobacterium urocaniciphilum</name>
    <dbReference type="NCBI Taxonomy" id="1299341"/>
    <lineage>
        <taxon>Bacteria</taxon>
        <taxon>Pseudomonadati</taxon>
        <taxon>Bacteroidota</taxon>
        <taxon>Flavobacteriia</taxon>
        <taxon>Flavobacteriales</taxon>
        <taxon>Flavobacteriaceae</taxon>
        <taxon>Flavobacterium</taxon>
    </lineage>
</organism>
<gene>
    <name evidence="2" type="ORF">SAMN05444005_101579</name>
</gene>
<sequence>MDFSFISIAITLFVVCVLPFLLYSLKNNKKRKIRFLNLEKIANQNNAVIHEKDIWNQSIIGIDNKNKMLFFSKSSDEFDKFISVNISDLHSCSIEKTVSNHKAIEKLELELKFADKPTIVLEFFNIKVSRIIINELELIQKWHKLLKITT</sequence>
<dbReference type="Proteomes" id="UP000198648">
    <property type="component" value="Unassembled WGS sequence"/>
</dbReference>